<reference evidence="5" key="2">
    <citation type="journal article" date="2020" name="Antonie Van Leeuwenhoek">
        <title>Labilibaculum antarcticum sp. nov., a novel facultative anaerobic, psychrotorelant bacterium isolated from marine sediment of Antarctica.</title>
        <authorList>
            <person name="Watanabe M."/>
            <person name="Kojima H."/>
            <person name="Fukui M."/>
        </authorList>
    </citation>
    <scope>NUCLEOTIDE SEQUENCE [LARGE SCALE GENOMIC DNA]</scope>
    <source>
        <strain evidence="5">SPP2</strain>
    </source>
</reference>
<dbReference type="Proteomes" id="UP000218267">
    <property type="component" value="Chromosome"/>
</dbReference>
<feature type="domain" description="Gliding motility protein GldL-like N-terminal" evidence="3">
    <location>
        <begin position="19"/>
        <end position="77"/>
    </location>
</feature>
<keyword evidence="5" id="KW-1185">Reference proteome</keyword>
<protein>
    <submittedName>
        <fullName evidence="4">Gliding motility protein GldL</fullName>
    </submittedName>
</protein>
<evidence type="ECO:0000256" key="1">
    <source>
        <dbReference type="SAM" id="Coils"/>
    </source>
</evidence>
<feature type="transmembrane region" description="Helical" evidence="2">
    <location>
        <begin position="15"/>
        <end position="33"/>
    </location>
</feature>
<feature type="coiled-coil region" evidence="1">
    <location>
        <begin position="266"/>
        <end position="331"/>
    </location>
</feature>
<dbReference type="Pfam" id="PF22827">
    <property type="entry name" value="GldL_N"/>
    <property type="match status" value="1"/>
</dbReference>
<evidence type="ECO:0000313" key="4">
    <source>
        <dbReference type="EMBL" id="BAX80290.1"/>
    </source>
</evidence>
<evidence type="ECO:0000256" key="2">
    <source>
        <dbReference type="SAM" id="Phobius"/>
    </source>
</evidence>
<dbReference type="NCBIfam" id="TIGR03513">
    <property type="entry name" value="GldL_gliding"/>
    <property type="match status" value="1"/>
</dbReference>
<dbReference type="OrthoDB" id="1466660at2"/>
<dbReference type="SUPFAM" id="SSF58104">
    <property type="entry name" value="Methyl-accepting chemotaxis protein (MCP) signaling domain"/>
    <property type="match status" value="1"/>
</dbReference>
<name>A0A1Y1CJ13_9BACT</name>
<gene>
    <name evidence="4" type="ORF">ALGA_1931</name>
</gene>
<evidence type="ECO:0000259" key="3">
    <source>
        <dbReference type="Pfam" id="PF22827"/>
    </source>
</evidence>
<dbReference type="EMBL" id="AP018042">
    <property type="protein sequence ID" value="BAX80290.1"/>
    <property type="molecule type" value="Genomic_DNA"/>
</dbReference>
<dbReference type="AlphaFoldDB" id="A0A1Y1CJ13"/>
<reference evidence="4 5" key="1">
    <citation type="journal article" date="2018" name="Mar. Genomics">
        <title>Complete genome sequence of Marinifilaceae bacterium strain SPP2, isolated from the Antarctic marine sediment.</title>
        <authorList>
            <person name="Watanabe M."/>
            <person name="Kojima H."/>
            <person name="Fukui M."/>
        </authorList>
    </citation>
    <scope>NUCLEOTIDE SEQUENCE [LARGE SCALE GENOMIC DNA]</scope>
    <source>
        <strain evidence="4 5">SPP2</strain>
    </source>
</reference>
<dbReference type="KEGG" id="mbas:ALGA_1931"/>
<evidence type="ECO:0000313" key="5">
    <source>
        <dbReference type="Proteomes" id="UP000218267"/>
    </source>
</evidence>
<keyword evidence="2" id="KW-0472">Membrane</keyword>
<dbReference type="InterPro" id="IPR019852">
    <property type="entry name" value="Motility-assoc_prot_GldL"/>
</dbReference>
<keyword evidence="2" id="KW-1133">Transmembrane helix</keyword>
<accession>A0A1Y1CJ13</accession>
<dbReference type="RefSeq" id="WP_096429152.1">
    <property type="nucleotide sequence ID" value="NZ_AP018042.1"/>
</dbReference>
<feature type="transmembrane region" description="Helical" evidence="2">
    <location>
        <begin position="40"/>
        <end position="61"/>
    </location>
</feature>
<proteinExistence type="predicted"/>
<keyword evidence="2" id="KW-0812">Transmembrane</keyword>
<dbReference type="InterPro" id="IPR055087">
    <property type="entry name" value="GldL-like_N"/>
</dbReference>
<sequence length="345" mass="37814">MNITELVQSPRWKKFMGYVYGWGASVVLIGALFKIQHYPFAGELLTVGMSVEAIIFFFSAFEPPHEQPDWSLVYPELIGLEPREGSFGGGVQVEGLEQLQSLLEKMSVQPDKLSNLSQGLAKLTNAAENLSNLSEAAVATNGYIENIQKASTSVGEFSNKYAESSEEIANSAQKLSNSYQETANIVSSSGEGFANNVNESGNKLVESYQETAKSISLSGEGFAKNVNDSGNKLLDSYKNMDKYLQSGFDKISENSNTFNGSMTSLNDNLSSLNAIYELQLKQSNEQITNSKTVQQDLSKVLETLTTTLQNAQAYKKETEQLNENLSALNTIYGNMLSAMDVKKKN</sequence>
<keyword evidence="1" id="KW-0175">Coiled coil</keyword>
<organism evidence="4 5">
    <name type="scientific">Labilibaculum antarcticum</name>
    <dbReference type="NCBI Taxonomy" id="1717717"/>
    <lineage>
        <taxon>Bacteria</taxon>
        <taxon>Pseudomonadati</taxon>
        <taxon>Bacteroidota</taxon>
        <taxon>Bacteroidia</taxon>
        <taxon>Marinilabiliales</taxon>
        <taxon>Marinifilaceae</taxon>
        <taxon>Labilibaculum</taxon>
    </lineage>
</organism>